<evidence type="ECO:0000313" key="2">
    <source>
        <dbReference type="EMBL" id="KAK7382267.1"/>
    </source>
</evidence>
<evidence type="ECO:0000313" key="3">
    <source>
        <dbReference type="Proteomes" id="UP001374584"/>
    </source>
</evidence>
<reference evidence="2 3" key="1">
    <citation type="submission" date="2024-01" db="EMBL/GenBank/DDBJ databases">
        <title>The genomes of 5 underutilized Papilionoideae crops provide insights into root nodulation and disease resistanc.</title>
        <authorList>
            <person name="Jiang F."/>
        </authorList>
    </citation>
    <scope>NUCLEOTIDE SEQUENCE [LARGE SCALE GENOMIC DNA]</scope>
    <source>
        <strain evidence="2">JINMINGXINNONG_FW02</strain>
        <tissue evidence="2">Leaves</tissue>
    </source>
</reference>
<keyword evidence="3" id="KW-1185">Reference proteome</keyword>
<gene>
    <name evidence="2" type="ORF">VNO80_01077</name>
</gene>
<evidence type="ECO:0000256" key="1">
    <source>
        <dbReference type="SAM" id="MobiDB-lite"/>
    </source>
</evidence>
<protein>
    <submittedName>
        <fullName evidence="2">Uncharacterized protein</fullName>
    </submittedName>
</protein>
<dbReference type="AlphaFoldDB" id="A0AAN9P3E5"/>
<feature type="region of interest" description="Disordered" evidence="1">
    <location>
        <begin position="1"/>
        <end position="20"/>
    </location>
</feature>
<sequence>MASISFPLGHPKTQGLKGKQKASTQNVAKISITIVVKEALSDFVSAKPYFSSDRVFMKPPFDGVYSVLLSNFPELHQDSEVDLALLGHLREFDTWTCIYHQWKDEMRTKPVHPQFLVEAEML</sequence>
<accession>A0AAN9P3E5</accession>
<comment type="caution">
    <text evidence="2">The sequence shown here is derived from an EMBL/GenBank/DDBJ whole genome shotgun (WGS) entry which is preliminary data.</text>
</comment>
<organism evidence="2 3">
    <name type="scientific">Phaseolus coccineus</name>
    <name type="common">Scarlet runner bean</name>
    <name type="synonym">Phaseolus multiflorus</name>
    <dbReference type="NCBI Taxonomy" id="3886"/>
    <lineage>
        <taxon>Eukaryota</taxon>
        <taxon>Viridiplantae</taxon>
        <taxon>Streptophyta</taxon>
        <taxon>Embryophyta</taxon>
        <taxon>Tracheophyta</taxon>
        <taxon>Spermatophyta</taxon>
        <taxon>Magnoliopsida</taxon>
        <taxon>eudicotyledons</taxon>
        <taxon>Gunneridae</taxon>
        <taxon>Pentapetalae</taxon>
        <taxon>rosids</taxon>
        <taxon>fabids</taxon>
        <taxon>Fabales</taxon>
        <taxon>Fabaceae</taxon>
        <taxon>Papilionoideae</taxon>
        <taxon>50 kb inversion clade</taxon>
        <taxon>NPAAA clade</taxon>
        <taxon>indigoferoid/millettioid clade</taxon>
        <taxon>Phaseoleae</taxon>
        <taxon>Phaseolus</taxon>
    </lineage>
</organism>
<proteinExistence type="predicted"/>
<dbReference type="EMBL" id="JAYMYR010000001">
    <property type="protein sequence ID" value="KAK7382267.1"/>
    <property type="molecule type" value="Genomic_DNA"/>
</dbReference>
<dbReference type="Proteomes" id="UP001374584">
    <property type="component" value="Unassembled WGS sequence"/>
</dbReference>
<name>A0AAN9P3E5_PHACN</name>